<dbReference type="InterPro" id="IPR015424">
    <property type="entry name" value="PyrdxlP-dep_Trfase"/>
</dbReference>
<comment type="similarity">
    <text evidence="2 7">Belongs to the trans-sulfuration enzymes family.</text>
</comment>
<keyword evidence="3 6" id="KW-0663">Pyridoxal phosphate</keyword>
<dbReference type="PANTHER" id="PTHR43500:SF1">
    <property type="entry name" value="CYSTATHIONINE BETA-LYASE-RELATED"/>
    <property type="match status" value="1"/>
</dbReference>
<name>A0A0U5F3H4_9PROT</name>
<evidence type="ECO:0000313" key="8">
    <source>
        <dbReference type="EMBL" id="CEF55897.1"/>
    </source>
</evidence>
<comment type="cofactor">
    <cofactor evidence="1 7">
        <name>pyridoxal 5'-phosphate</name>
        <dbReference type="ChEBI" id="CHEBI:597326"/>
    </cofactor>
</comment>
<dbReference type="EMBL" id="LN609302">
    <property type="protein sequence ID" value="CEF55897.1"/>
    <property type="molecule type" value="Genomic_DNA"/>
</dbReference>
<dbReference type="InterPro" id="IPR015421">
    <property type="entry name" value="PyrdxlP-dep_Trfase_major"/>
</dbReference>
<dbReference type="PIRSF" id="PIRSF001434">
    <property type="entry name" value="CGS"/>
    <property type="match status" value="1"/>
</dbReference>
<feature type="modified residue" description="N6-(pyridoxal phosphate)lysine" evidence="6">
    <location>
        <position position="238"/>
    </location>
</feature>
<dbReference type="Gene3D" id="3.40.640.10">
    <property type="entry name" value="Type I PLP-dependent aspartate aminotransferase-like (Major domain)"/>
    <property type="match status" value="1"/>
</dbReference>
<keyword evidence="4 8" id="KW-0456">Lyase</keyword>
<organism evidence="8 9">
    <name type="scientific">Acetobacter ghanensis</name>
    <dbReference type="NCBI Taxonomy" id="431306"/>
    <lineage>
        <taxon>Bacteria</taxon>
        <taxon>Pseudomonadati</taxon>
        <taxon>Pseudomonadota</taxon>
        <taxon>Alphaproteobacteria</taxon>
        <taxon>Acetobacterales</taxon>
        <taxon>Acetobacteraceae</taxon>
        <taxon>Acetobacter</taxon>
    </lineage>
</organism>
<dbReference type="STRING" id="431306.AGA_1674"/>
<evidence type="ECO:0000256" key="4">
    <source>
        <dbReference type="ARBA" id="ARBA00023239"/>
    </source>
</evidence>
<dbReference type="GO" id="GO:0019450">
    <property type="term" value="P:L-cysteine catabolic process to pyruvate"/>
    <property type="evidence" value="ECO:0007669"/>
    <property type="project" value="TreeGrafter"/>
</dbReference>
<protein>
    <submittedName>
        <fullName evidence="8">Cystathionine beta-lyase</fullName>
        <ecNumber evidence="8">4.4.1.8</ecNumber>
    </submittedName>
</protein>
<comment type="catalytic activity">
    <reaction evidence="5">
        <text>L,L-cystathionine + H2O = L-homocysteine + pyruvate + NH4(+)</text>
        <dbReference type="Rhea" id="RHEA:13965"/>
        <dbReference type="ChEBI" id="CHEBI:15361"/>
        <dbReference type="ChEBI" id="CHEBI:15377"/>
        <dbReference type="ChEBI" id="CHEBI:28938"/>
        <dbReference type="ChEBI" id="CHEBI:58161"/>
        <dbReference type="ChEBI" id="CHEBI:58199"/>
    </reaction>
</comment>
<evidence type="ECO:0000256" key="2">
    <source>
        <dbReference type="ARBA" id="ARBA00009077"/>
    </source>
</evidence>
<dbReference type="InterPro" id="IPR015422">
    <property type="entry name" value="PyrdxlP-dep_Trfase_small"/>
</dbReference>
<dbReference type="Proteomes" id="UP000068250">
    <property type="component" value="Chromosome I"/>
</dbReference>
<dbReference type="AlphaFoldDB" id="A0A0U5F3H4"/>
<dbReference type="FunFam" id="3.40.640.10:FF:000046">
    <property type="entry name" value="Cystathionine gamma-lyase"/>
    <property type="match status" value="1"/>
</dbReference>
<reference evidence="9" key="1">
    <citation type="submission" date="2014-09" db="EMBL/GenBank/DDBJ databases">
        <authorList>
            <person name="Illeghems K.G."/>
        </authorList>
    </citation>
    <scope>NUCLEOTIDE SEQUENCE [LARGE SCALE GENOMIC DNA]</scope>
    <source>
        <strain evidence="9">LMG 23848T</strain>
    </source>
</reference>
<gene>
    <name evidence="8" type="primary">metC</name>
    <name evidence="8" type="ORF">AGA_1674</name>
</gene>
<evidence type="ECO:0000256" key="3">
    <source>
        <dbReference type="ARBA" id="ARBA00022898"/>
    </source>
</evidence>
<dbReference type="InterPro" id="IPR006233">
    <property type="entry name" value="Cys_b_lyase_bac"/>
</dbReference>
<dbReference type="EC" id="4.4.1.8" evidence="8"/>
<dbReference type="Gene3D" id="3.90.1150.10">
    <property type="entry name" value="Aspartate Aminotransferase, domain 1"/>
    <property type="match status" value="1"/>
</dbReference>
<dbReference type="Pfam" id="PF01053">
    <property type="entry name" value="Cys_Met_Meta_PP"/>
    <property type="match status" value="1"/>
</dbReference>
<accession>A0A0U5F3H4</accession>
<dbReference type="SUPFAM" id="SSF53383">
    <property type="entry name" value="PLP-dependent transferases"/>
    <property type="match status" value="1"/>
</dbReference>
<dbReference type="GO" id="GO:0030170">
    <property type="term" value="F:pyridoxal phosphate binding"/>
    <property type="evidence" value="ECO:0007669"/>
    <property type="project" value="InterPro"/>
</dbReference>
<dbReference type="GO" id="GO:0019346">
    <property type="term" value="P:transsulfuration"/>
    <property type="evidence" value="ECO:0007669"/>
    <property type="project" value="InterPro"/>
</dbReference>
<sequence>MMARGLSGAAPQTRLLQRTKLMTDRSGVDTGWQKLGTTLTHAGRPEAPEGGVYVNPPVERGSTVLFPSLESMGKRGLERYNHASIYGAMGSPTQHELEKLIAQIEGGTDCQIVSSGLAACTTPLLAFLKAGDHCLLADSVYGPTRRFAENMLRRFGVDISYFPPCASRAEVEDYIQPNTRIIFTESPGSHTFEVQDIPMLADVAHKNGALLFLDNTWGFGIFAPFEHGVDVSIQALTKYPSGHSDVIAGAITVANQACWRTLRDASIQLGQLAGPDDCWLTLRGLRTMGVRLAQQARTALQIATWLQERPEVAQVLHPALPDCPGHAFWKRDFTGAGSLFGVVLNSTYTQKNMERMINAMRLFGIGASWGGYESLVLPTTGGITRSFGTEQPSDPAFRLQIGLENVQDLIADLEQAFNALHHAL</sequence>
<proteinExistence type="inferred from homology"/>
<evidence type="ECO:0000256" key="6">
    <source>
        <dbReference type="PIRSR" id="PIRSR001434-2"/>
    </source>
</evidence>
<dbReference type="PANTHER" id="PTHR43500">
    <property type="entry name" value="CYSTATHIONINE BETA-LYASE-RELATED"/>
    <property type="match status" value="1"/>
</dbReference>
<dbReference type="NCBIfam" id="TIGR01324">
    <property type="entry name" value="cysta_beta_ly_B"/>
    <property type="match status" value="1"/>
</dbReference>
<dbReference type="GO" id="GO:0047804">
    <property type="term" value="F:cysteine-S-conjugate beta-lyase activity"/>
    <property type="evidence" value="ECO:0007669"/>
    <property type="project" value="InterPro"/>
</dbReference>
<evidence type="ECO:0000256" key="7">
    <source>
        <dbReference type="RuleBase" id="RU362118"/>
    </source>
</evidence>
<evidence type="ECO:0000313" key="9">
    <source>
        <dbReference type="Proteomes" id="UP000068250"/>
    </source>
</evidence>
<evidence type="ECO:0000256" key="5">
    <source>
        <dbReference type="ARBA" id="ARBA00047517"/>
    </source>
</evidence>
<dbReference type="PATRIC" id="fig|431306.5.peg.1707"/>
<dbReference type="InterPro" id="IPR000277">
    <property type="entry name" value="Cys/Met-Metab_PyrdxlP-dep_enz"/>
</dbReference>
<evidence type="ECO:0000256" key="1">
    <source>
        <dbReference type="ARBA" id="ARBA00001933"/>
    </source>
</evidence>